<feature type="domain" description="Thioredoxin" evidence="6">
    <location>
        <begin position="33"/>
        <end position="172"/>
    </location>
</feature>
<dbReference type="GO" id="GO:0017004">
    <property type="term" value="P:cytochrome complex assembly"/>
    <property type="evidence" value="ECO:0007669"/>
    <property type="project" value="UniProtKB-KW"/>
</dbReference>
<gene>
    <name evidence="7" type="ORF">PG2T_03925</name>
</gene>
<dbReference type="InterPro" id="IPR013766">
    <property type="entry name" value="Thioredoxin_domain"/>
</dbReference>
<dbReference type="EMBL" id="CP014671">
    <property type="protein sequence ID" value="ANX05478.1"/>
    <property type="molecule type" value="Genomic_DNA"/>
</dbReference>
<dbReference type="NCBIfam" id="TIGR00385">
    <property type="entry name" value="dsbE"/>
    <property type="match status" value="1"/>
</dbReference>
<reference evidence="8" key="1">
    <citation type="submission" date="2016-03" db="EMBL/GenBank/DDBJ databases">
        <title>Complete genome sequence of Solimmundus cernigliae, representing a novel lineage of polycyclic aromatic hydrocarbon degraders within the Gammaproteobacteria.</title>
        <authorList>
            <person name="Singleton D.R."/>
            <person name="Dickey A.N."/>
            <person name="Scholl E.H."/>
            <person name="Wright F.A."/>
            <person name="Aitken M.D."/>
        </authorList>
    </citation>
    <scope>NUCLEOTIDE SEQUENCE [LARGE SCALE GENOMIC DNA]</scope>
    <source>
        <strain evidence="8">TR3.2</strain>
    </source>
</reference>
<keyword evidence="5" id="KW-0676">Redox-active center</keyword>
<evidence type="ECO:0000313" key="7">
    <source>
        <dbReference type="EMBL" id="ANX05478.1"/>
    </source>
</evidence>
<dbReference type="InParanoid" id="A0A1B1YXL5"/>
<dbReference type="PROSITE" id="PS51352">
    <property type="entry name" value="THIOREDOXIN_2"/>
    <property type="match status" value="1"/>
</dbReference>
<dbReference type="InterPro" id="IPR013740">
    <property type="entry name" value="Redoxin"/>
</dbReference>
<dbReference type="AlphaFoldDB" id="A0A1B1YXL5"/>
<evidence type="ECO:0000256" key="2">
    <source>
        <dbReference type="ARBA" id="ARBA00007758"/>
    </source>
</evidence>
<name>A0A1B1YXL5_9GAMM</name>
<dbReference type="GO" id="GO:0030288">
    <property type="term" value="C:outer membrane-bounded periplasmic space"/>
    <property type="evidence" value="ECO:0007669"/>
    <property type="project" value="InterPro"/>
</dbReference>
<dbReference type="STRING" id="1810504.PG2T_03925"/>
<dbReference type="SUPFAM" id="SSF52833">
    <property type="entry name" value="Thioredoxin-like"/>
    <property type="match status" value="1"/>
</dbReference>
<sequence>MKLWRLLLLPALALLLGALALGLRHDPKQIPSPLVGKPLPAIAGETLDGQPVDLAKAGQGGPLLINVWASWCESCAVEHPVVVAAARQFGDRVTFIGLNYRDKRELGEAWLAERGNAYRWSFFDPEGRAGIELGVYGVPETFFVAADGTLLAKHVGPLDTDSLRGYLKTLFGVS</sequence>
<organism evidence="7 8">
    <name type="scientific">Immundisolibacter cernigliae</name>
    <dbReference type="NCBI Taxonomy" id="1810504"/>
    <lineage>
        <taxon>Bacteria</taxon>
        <taxon>Pseudomonadati</taxon>
        <taxon>Pseudomonadota</taxon>
        <taxon>Gammaproteobacteria</taxon>
        <taxon>Immundisolibacterales</taxon>
        <taxon>Immundisolibacteraceae</taxon>
        <taxon>Immundisolibacter</taxon>
    </lineage>
</organism>
<keyword evidence="3" id="KW-0201">Cytochrome c-type biogenesis</keyword>
<dbReference type="FunCoup" id="A0A1B1YXL5">
    <property type="interactions" value="225"/>
</dbReference>
<dbReference type="InterPro" id="IPR017937">
    <property type="entry name" value="Thioredoxin_CS"/>
</dbReference>
<dbReference type="RefSeq" id="WP_068807697.1">
    <property type="nucleotide sequence ID" value="NZ_CP014671.1"/>
</dbReference>
<dbReference type="InterPro" id="IPR050553">
    <property type="entry name" value="Thioredoxin_ResA/DsbE_sf"/>
</dbReference>
<proteinExistence type="inferred from homology"/>
<dbReference type="GO" id="GO:0015036">
    <property type="term" value="F:disulfide oxidoreductase activity"/>
    <property type="evidence" value="ECO:0007669"/>
    <property type="project" value="InterPro"/>
</dbReference>
<accession>A0A1B1YXL5</accession>
<dbReference type="InterPro" id="IPR004799">
    <property type="entry name" value="Periplasmic_diS_OxRdtase_DsbE"/>
</dbReference>
<keyword evidence="8" id="KW-1185">Reference proteome</keyword>
<dbReference type="KEGG" id="gbi:PG2T_03925"/>
<dbReference type="Proteomes" id="UP000092952">
    <property type="component" value="Chromosome"/>
</dbReference>
<protein>
    <recommendedName>
        <fullName evidence="6">Thioredoxin domain-containing protein</fullName>
    </recommendedName>
</protein>
<evidence type="ECO:0000313" key="8">
    <source>
        <dbReference type="Proteomes" id="UP000092952"/>
    </source>
</evidence>
<dbReference type="PANTHER" id="PTHR42852:SF6">
    <property type="entry name" value="THIOL:DISULFIDE INTERCHANGE PROTEIN DSBE"/>
    <property type="match status" value="1"/>
</dbReference>
<comment type="similarity">
    <text evidence="2">Belongs to the thioredoxin family. DsbE subfamily.</text>
</comment>
<evidence type="ECO:0000259" key="6">
    <source>
        <dbReference type="PROSITE" id="PS51352"/>
    </source>
</evidence>
<comment type="subcellular location">
    <subcellularLocation>
        <location evidence="1">Cell inner membrane</location>
        <topology evidence="1">Single-pass membrane protein</topology>
        <orientation evidence="1">Periplasmic side</orientation>
    </subcellularLocation>
</comment>
<evidence type="ECO:0000256" key="1">
    <source>
        <dbReference type="ARBA" id="ARBA00004383"/>
    </source>
</evidence>
<dbReference type="Pfam" id="PF08534">
    <property type="entry name" value="Redoxin"/>
    <property type="match status" value="1"/>
</dbReference>
<dbReference type="InterPro" id="IPR036249">
    <property type="entry name" value="Thioredoxin-like_sf"/>
</dbReference>
<keyword evidence="4" id="KW-1015">Disulfide bond</keyword>
<dbReference type="PANTHER" id="PTHR42852">
    <property type="entry name" value="THIOL:DISULFIDE INTERCHANGE PROTEIN DSBE"/>
    <property type="match status" value="1"/>
</dbReference>
<evidence type="ECO:0000256" key="3">
    <source>
        <dbReference type="ARBA" id="ARBA00022748"/>
    </source>
</evidence>
<dbReference type="OrthoDB" id="9799347at2"/>
<evidence type="ECO:0000256" key="5">
    <source>
        <dbReference type="ARBA" id="ARBA00023284"/>
    </source>
</evidence>
<dbReference type="GO" id="GO:0005886">
    <property type="term" value="C:plasma membrane"/>
    <property type="evidence" value="ECO:0007669"/>
    <property type="project" value="UniProtKB-SubCell"/>
</dbReference>
<dbReference type="PROSITE" id="PS00194">
    <property type="entry name" value="THIOREDOXIN_1"/>
    <property type="match status" value="1"/>
</dbReference>
<dbReference type="Gene3D" id="3.40.30.10">
    <property type="entry name" value="Glutaredoxin"/>
    <property type="match status" value="1"/>
</dbReference>
<evidence type="ECO:0000256" key="4">
    <source>
        <dbReference type="ARBA" id="ARBA00023157"/>
    </source>
</evidence>